<dbReference type="PANTHER" id="PTHR10762:SF1">
    <property type="entry name" value="2-(3-AMINO-3-CARBOXYPROPYL)HISTIDINE SYNTHASE SUBUNIT 1"/>
    <property type="match status" value="1"/>
</dbReference>
<dbReference type="GO" id="GO:0090560">
    <property type="term" value="F:2-(3-amino-3-carboxypropyl)histidine synthase activity"/>
    <property type="evidence" value="ECO:0007669"/>
    <property type="project" value="InterPro"/>
</dbReference>
<dbReference type="PANTHER" id="PTHR10762">
    <property type="entry name" value="DIPHTHAMIDE BIOSYNTHESIS PROTEIN"/>
    <property type="match status" value="1"/>
</dbReference>
<dbReference type="NCBIfam" id="TIGR00322">
    <property type="entry name" value="diphth2_R"/>
    <property type="match status" value="1"/>
</dbReference>
<dbReference type="Proteomes" id="UP000266622">
    <property type="component" value="Unassembled WGS sequence"/>
</dbReference>
<evidence type="ECO:0008006" key="3">
    <source>
        <dbReference type="Google" id="ProtNLM"/>
    </source>
</evidence>
<proteinExistence type="predicted"/>
<dbReference type="Gene3D" id="3.40.50.11860">
    <property type="entry name" value="Diphthamide synthesis DPH1/DPH2 domain 3"/>
    <property type="match status" value="1"/>
</dbReference>
<dbReference type="EMBL" id="MWMI01000003">
    <property type="protein sequence ID" value="RIB35280.1"/>
    <property type="molecule type" value="Genomic_DNA"/>
</dbReference>
<organism evidence="1 2">
    <name type="scientific">Candidatus Nanoclepta minutus</name>
    <dbReference type="NCBI Taxonomy" id="1940235"/>
    <lineage>
        <taxon>Archaea</taxon>
        <taxon>Nanobdellota</taxon>
        <taxon>Candidatus Nanoclepta</taxon>
    </lineage>
</organism>
<reference evidence="1 2" key="1">
    <citation type="journal article" date="2018" name="Syst. Appl. Microbiol.">
        <title>A new symbiotic nanoarchaeote (Candidatus Nanoclepta minutus) and its host (Zestosphaera tikiterensis gen. nov., sp. nov.) from a New Zealand hot spring.</title>
        <authorList>
            <person name="St John E."/>
            <person name="Liu Y."/>
            <person name="Podar M."/>
            <person name="Stott M.B."/>
            <person name="Meneghin J."/>
            <person name="Chen Z."/>
            <person name="Lagutin K."/>
            <person name="Mitchell K."/>
            <person name="Reysenbach A.L."/>
        </authorList>
    </citation>
    <scope>NUCLEOTIDE SEQUENCE [LARGE SCALE GENOMIC DNA]</scope>
    <source>
        <strain evidence="1">NZ3</strain>
    </source>
</reference>
<name>A0A397WMJ4_9ARCH</name>
<protein>
    <recommendedName>
        <fullName evidence="3">2-(3-amino-3-carboxypropyl)histidine synthase</fullName>
    </recommendedName>
</protein>
<dbReference type="AlphaFoldDB" id="A0A397WMJ4"/>
<dbReference type="InterPro" id="IPR042265">
    <property type="entry name" value="DPH1/DPH2_3"/>
</dbReference>
<evidence type="ECO:0000313" key="1">
    <source>
        <dbReference type="EMBL" id="RIB35280.1"/>
    </source>
</evidence>
<evidence type="ECO:0000313" key="2">
    <source>
        <dbReference type="Proteomes" id="UP000266622"/>
    </source>
</evidence>
<sequence length="211" mass="24768">MEVVFIPTRYKVSELKNFNELIEKIPKEVGMVCLAQYIDFFTKIKNKLEEIGFKVYTKPPYYVLGCNVEPSNLPVDTILLIGNGKFHALEIVRKYDKKVIVYDPISGLIDKYEEYNKRIIFYLLEELKSSYNVGIILSIKPGQYYYNRLKNLLEKLRDKNIYLFIGDKIDLDNLRNYPYIDFWIINACPRIMDDILENRIKALTADIILGG</sequence>
<comment type="caution">
    <text evidence="1">The sequence shown here is derived from an EMBL/GenBank/DDBJ whole genome shotgun (WGS) entry which is preliminary data.</text>
</comment>
<dbReference type="InterPro" id="IPR016435">
    <property type="entry name" value="DPH1/DPH2"/>
</dbReference>
<dbReference type="Pfam" id="PF01866">
    <property type="entry name" value="Diphthamide_syn"/>
    <property type="match status" value="1"/>
</dbReference>
<dbReference type="InterPro" id="IPR042264">
    <property type="entry name" value="DPH1/DPH2_2"/>
</dbReference>
<accession>A0A397WMJ4</accession>
<gene>
    <name evidence="1" type="ORF">BXU00_01980</name>
</gene>
<dbReference type="GO" id="GO:0017183">
    <property type="term" value="P:protein histidyl modification to diphthamide"/>
    <property type="evidence" value="ECO:0007669"/>
    <property type="project" value="InterPro"/>
</dbReference>
<dbReference type="Gene3D" id="3.40.50.11850">
    <property type="entry name" value="Diphthamide synthesis DPH1/DPH2 domain 2"/>
    <property type="match status" value="1"/>
</dbReference>